<evidence type="ECO:0000313" key="1">
    <source>
        <dbReference type="EMBL" id="SDG22157.1"/>
    </source>
</evidence>
<accession>A0A1G7SGF3</accession>
<name>A0A1G7SGF3_9PSEU</name>
<protein>
    <submittedName>
        <fullName evidence="1">Uncharacterized protein</fullName>
    </submittedName>
</protein>
<dbReference type="Pfam" id="PF19726">
    <property type="entry name" value="DUF6218"/>
    <property type="match status" value="1"/>
</dbReference>
<dbReference type="Proteomes" id="UP000199623">
    <property type="component" value="Unassembled WGS sequence"/>
</dbReference>
<keyword evidence="2" id="KW-1185">Reference proteome</keyword>
<sequence>MIGHVVLRHVVTDDEDVVAVWHVSVDGTNTGAWIVPSAEAFTDPEAARRLVGLCADRLLVGWEPSFDLVRRLEAVAGSTPRRWVALSVPDAVAEIAEIRAACEKRVEERRADNAAIVSLEWRVDLPDALPGTEEEMHQYAHLAPPPFDPGAAAGLLLTCRLVRWTLRRWQETAVALERRAYLRDDVGEPDVLPPQWLRAMTEAMAGHPGLRWRREGHVA</sequence>
<dbReference type="RefSeq" id="WP_090049874.1">
    <property type="nucleotide sequence ID" value="NZ_FNCC01000006.1"/>
</dbReference>
<dbReference type="InterPro" id="IPR046190">
    <property type="entry name" value="DUF6218"/>
</dbReference>
<organism evidence="1 2">
    <name type="scientific">Lentzea fradiae</name>
    <dbReference type="NCBI Taxonomy" id="200378"/>
    <lineage>
        <taxon>Bacteria</taxon>
        <taxon>Bacillati</taxon>
        <taxon>Actinomycetota</taxon>
        <taxon>Actinomycetes</taxon>
        <taxon>Pseudonocardiales</taxon>
        <taxon>Pseudonocardiaceae</taxon>
        <taxon>Lentzea</taxon>
    </lineage>
</organism>
<dbReference type="OrthoDB" id="3405158at2"/>
<proteinExistence type="predicted"/>
<reference evidence="2" key="1">
    <citation type="submission" date="2016-10" db="EMBL/GenBank/DDBJ databases">
        <authorList>
            <person name="Varghese N."/>
            <person name="Submissions S."/>
        </authorList>
    </citation>
    <scope>NUCLEOTIDE SEQUENCE [LARGE SCALE GENOMIC DNA]</scope>
    <source>
        <strain evidence="2">CGMCC 4.3506</strain>
    </source>
</reference>
<dbReference type="STRING" id="200378.SAMN05216553_106246"/>
<gene>
    <name evidence="1" type="ORF">SAMN05216553_106246</name>
</gene>
<dbReference type="EMBL" id="FNCC01000006">
    <property type="protein sequence ID" value="SDG22157.1"/>
    <property type="molecule type" value="Genomic_DNA"/>
</dbReference>
<evidence type="ECO:0000313" key="2">
    <source>
        <dbReference type="Proteomes" id="UP000199623"/>
    </source>
</evidence>
<dbReference type="AlphaFoldDB" id="A0A1G7SGF3"/>